<sequence>MLLNAFRLDGKTAIVTGAGKGIGASIAKSFAEMGANVFCVARSIEDIEQVAEACRGFGVKAEAIACDVTKEDQLKALVARVAEHSDRLDILVNNAGAPGKGWGSIEKVDMGRFEHTVRINLTSAYTLTHLCLNLLRAADSPTIVNVSSALSWMVDKNFSAYAAAKAGMNQMTKVMSYELSPHIRVNAVSPGAIETPSTAFITQDATRLKNTTRWIPLKRLGQPEDIALGALYLASSASSFVSGKILEIDGGMQALPGSAIQTVIDSGEE</sequence>
<dbReference type="PROSITE" id="PS00061">
    <property type="entry name" value="ADH_SHORT"/>
    <property type="match status" value="1"/>
</dbReference>
<keyword evidence="3" id="KW-1185">Reference proteome</keyword>
<dbReference type="SUPFAM" id="SSF51735">
    <property type="entry name" value="NAD(P)-binding Rossmann-fold domains"/>
    <property type="match status" value="1"/>
</dbReference>
<dbReference type="PANTHER" id="PTHR42760">
    <property type="entry name" value="SHORT-CHAIN DEHYDROGENASES/REDUCTASES FAMILY MEMBER"/>
    <property type="match status" value="1"/>
</dbReference>
<name>A0ABY5TPY4_9GAMM</name>
<evidence type="ECO:0000256" key="1">
    <source>
        <dbReference type="ARBA" id="ARBA00006484"/>
    </source>
</evidence>
<dbReference type="EMBL" id="CP103416">
    <property type="protein sequence ID" value="UVW35887.1"/>
    <property type="molecule type" value="Genomic_DNA"/>
</dbReference>
<dbReference type="Proteomes" id="UP001059934">
    <property type="component" value="Chromosome"/>
</dbReference>
<dbReference type="InterPro" id="IPR020904">
    <property type="entry name" value="Sc_DH/Rdtase_CS"/>
</dbReference>
<dbReference type="InterPro" id="IPR036291">
    <property type="entry name" value="NAD(P)-bd_dom_sf"/>
</dbReference>
<organism evidence="2 3">
    <name type="scientific">SAR92 clade bacterium H455</name>
    <dbReference type="NCBI Taxonomy" id="2974818"/>
    <lineage>
        <taxon>Bacteria</taxon>
        <taxon>Pseudomonadati</taxon>
        <taxon>Pseudomonadota</taxon>
        <taxon>Gammaproteobacteria</taxon>
        <taxon>Cellvibrionales</taxon>
        <taxon>Porticoccaceae</taxon>
        <taxon>SAR92 clade</taxon>
    </lineage>
</organism>
<gene>
    <name evidence="2" type="ORF">NYF23_04560</name>
</gene>
<dbReference type="NCBIfam" id="NF005559">
    <property type="entry name" value="PRK07231.1"/>
    <property type="match status" value="1"/>
</dbReference>
<dbReference type="CDD" id="cd05233">
    <property type="entry name" value="SDR_c"/>
    <property type="match status" value="1"/>
</dbReference>
<dbReference type="Pfam" id="PF13561">
    <property type="entry name" value="adh_short_C2"/>
    <property type="match status" value="1"/>
</dbReference>
<protein>
    <submittedName>
        <fullName evidence="2">SDR family oxidoreductase</fullName>
    </submittedName>
</protein>
<comment type="similarity">
    <text evidence="1">Belongs to the short-chain dehydrogenases/reductases (SDR) family.</text>
</comment>
<evidence type="ECO:0000313" key="2">
    <source>
        <dbReference type="EMBL" id="UVW35887.1"/>
    </source>
</evidence>
<dbReference type="InterPro" id="IPR002347">
    <property type="entry name" value="SDR_fam"/>
</dbReference>
<dbReference type="PRINTS" id="PR00080">
    <property type="entry name" value="SDRFAMILY"/>
</dbReference>
<evidence type="ECO:0000313" key="3">
    <source>
        <dbReference type="Proteomes" id="UP001059934"/>
    </source>
</evidence>
<reference evidence="2" key="1">
    <citation type="submission" date="2022-08" db="EMBL/GenBank/DDBJ databases">
        <title>Catabolic pathway analysis in culturable SAR92 clade bacteria reveals their overlooked roles in DMSP degradation in coastal seas.</title>
        <authorList>
            <person name="He X."/>
            <person name="Zhang X."/>
            <person name="Zhang Y."/>
        </authorList>
    </citation>
    <scope>NUCLEOTIDE SEQUENCE</scope>
    <source>
        <strain evidence="2">H455</strain>
    </source>
</reference>
<proteinExistence type="inferred from homology"/>
<accession>A0ABY5TPY4</accession>
<dbReference type="Gene3D" id="3.40.50.720">
    <property type="entry name" value="NAD(P)-binding Rossmann-like Domain"/>
    <property type="match status" value="1"/>
</dbReference>
<dbReference type="PRINTS" id="PR00081">
    <property type="entry name" value="GDHRDH"/>
</dbReference>